<dbReference type="PROSITE" id="PS00028">
    <property type="entry name" value="ZINC_FINGER_C2H2_1"/>
    <property type="match status" value="2"/>
</dbReference>
<proteinExistence type="predicted"/>
<feature type="region of interest" description="Disordered" evidence="6">
    <location>
        <begin position="406"/>
        <end position="467"/>
    </location>
</feature>
<dbReference type="EMBL" id="KV417722">
    <property type="protein sequence ID" value="KZP08398.1"/>
    <property type="molecule type" value="Genomic_DNA"/>
</dbReference>
<feature type="compositionally biased region" description="Polar residues" evidence="6">
    <location>
        <begin position="254"/>
        <end position="265"/>
    </location>
</feature>
<evidence type="ECO:0000256" key="4">
    <source>
        <dbReference type="ARBA" id="ARBA00022833"/>
    </source>
</evidence>
<dbReference type="GO" id="GO:0000785">
    <property type="term" value="C:chromatin"/>
    <property type="evidence" value="ECO:0007669"/>
    <property type="project" value="TreeGrafter"/>
</dbReference>
<dbReference type="InterPro" id="IPR036236">
    <property type="entry name" value="Znf_C2H2_sf"/>
</dbReference>
<organism evidence="8 9">
    <name type="scientific">Athelia psychrophila</name>
    <dbReference type="NCBI Taxonomy" id="1759441"/>
    <lineage>
        <taxon>Eukaryota</taxon>
        <taxon>Fungi</taxon>
        <taxon>Dikarya</taxon>
        <taxon>Basidiomycota</taxon>
        <taxon>Agaricomycotina</taxon>
        <taxon>Agaricomycetes</taxon>
        <taxon>Agaricomycetidae</taxon>
        <taxon>Atheliales</taxon>
        <taxon>Atheliaceae</taxon>
        <taxon>Athelia</taxon>
    </lineage>
</organism>
<evidence type="ECO:0000256" key="6">
    <source>
        <dbReference type="SAM" id="MobiDB-lite"/>
    </source>
</evidence>
<feature type="region of interest" description="Disordered" evidence="6">
    <location>
        <begin position="1"/>
        <end position="37"/>
    </location>
</feature>
<keyword evidence="3 5" id="KW-0863">Zinc-finger</keyword>
<dbReference type="STRING" id="436010.A0A165XC12"/>
<feature type="compositionally biased region" description="Low complexity" evidence="6">
    <location>
        <begin position="433"/>
        <end position="450"/>
    </location>
</feature>
<dbReference type="GO" id="GO:0005667">
    <property type="term" value="C:transcription regulator complex"/>
    <property type="evidence" value="ECO:0007669"/>
    <property type="project" value="TreeGrafter"/>
</dbReference>
<dbReference type="Pfam" id="PF00096">
    <property type="entry name" value="zf-C2H2"/>
    <property type="match status" value="2"/>
</dbReference>
<dbReference type="GO" id="GO:0000978">
    <property type="term" value="F:RNA polymerase II cis-regulatory region sequence-specific DNA binding"/>
    <property type="evidence" value="ECO:0007669"/>
    <property type="project" value="TreeGrafter"/>
</dbReference>
<dbReference type="GO" id="GO:0008270">
    <property type="term" value="F:zinc ion binding"/>
    <property type="evidence" value="ECO:0007669"/>
    <property type="project" value="UniProtKB-KW"/>
</dbReference>
<dbReference type="OrthoDB" id="654211at2759"/>
<dbReference type="PANTHER" id="PTHR14003">
    <property type="entry name" value="TRANSCRIPTIONAL REPRESSOR PROTEIN YY"/>
    <property type="match status" value="1"/>
</dbReference>
<evidence type="ECO:0000256" key="2">
    <source>
        <dbReference type="ARBA" id="ARBA00022737"/>
    </source>
</evidence>
<dbReference type="AlphaFoldDB" id="A0A165XC12"/>
<keyword evidence="4" id="KW-0862">Zinc</keyword>
<dbReference type="InterPro" id="IPR013087">
    <property type="entry name" value="Znf_C2H2_type"/>
</dbReference>
<feature type="region of interest" description="Disordered" evidence="6">
    <location>
        <begin position="125"/>
        <end position="266"/>
    </location>
</feature>
<protein>
    <recommendedName>
        <fullName evidence="7">C2H2-type domain-containing protein</fullName>
    </recommendedName>
</protein>
<feature type="domain" description="C2H2-type" evidence="7">
    <location>
        <begin position="82"/>
        <end position="111"/>
    </location>
</feature>
<dbReference type="GO" id="GO:0000981">
    <property type="term" value="F:DNA-binding transcription factor activity, RNA polymerase II-specific"/>
    <property type="evidence" value="ECO:0007669"/>
    <property type="project" value="TreeGrafter"/>
</dbReference>
<evidence type="ECO:0000259" key="7">
    <source>
        <dbReference type="PROSITE" id="PS50157"/>
    </source>
</evidence>
<evidence type="ECO:0000313" key="8">
    <source>
        <dbReference type="EMBL" id="KZP08398.1"/>
    </source>
</evidence>
<evidence type="ECO:0000256" key="1">
    <source>
        <dbReference type="ARBA" id="ARBA00022723"/>
    </source>
</evidence>
<feature type="compositionally biased region" description="Low complexity" evidence="6">
    <location>
        <begin position="161"/>
        <end position="172"/>
    </location>
</feature>
<evidence type="ECO:0000256" key="3">
    <source>
        <dbReference type="ARBA" id="ARBA00022771"/>
    </source>
</evidence>
<evidence type="ECO:0000256" key="5">
    <source>
        <dbReference type="PROSITE-ProRule" id="PRU00042"/>
    </source>
</evidence>
<keyword evidence="2" id="KW-0677">Repeat</keyword>
<gene>
    <name evidence="8" type="ORF">FIBSPDRAFT_874605</name>
</gene>
<reference evidence="8 9" key="1">
    <citation type="journal article" date="2016" name="Mol. Biol. Evol.">
        <title>Comparative Genomics of Early-Diverging Mushroom-Forming Fungi Provides Insights into the Origins of Lignocellulose Decay Capabilities.</title>
        <authorList>
            <person name="Nagy L.G."/>
            <person name="Riley R."/>
            <person name="Tritt A."/>
            <person name="Adam C."/>
            <person name="Daum C."/>
            <person name="Floudas D."/>
            <person name="Sun H."/>
            <person name="Yadav J.S."/>
            <person name="Pangilinan J."/>
            <person name="Larsson K.H."/>
            <person name="Matsuura K."/>
            <person name="Barry K."/>
            <person name="Labutti K."/>
            <person name="Kuo R."/>
            <person name="Ohm R.A."/>
            <person name="Bhattacharya S.S."/>
            <person name="Shirouzu T."/>
            <person name="Yoshinaga Y."/>
            <person name="Martin F.M."/>
            <person name="Grigoriev I.V."/>
            <person name="Hibbett D.S."/>
        </authorList>
    </citation>
    <scope>NUCLEOTIDE SEQUENCE [LARGE SCALE GENOMIC DNA]</scope>
    <source>
        <strain evidence="8 9">CBS 109695</strain>
    </source>
</reference>
<dbReference type="PANTHER" id="PTHR14003:SF19">
    <property type="entry name" value="YY2 TRANSCRIPTION FACTOR"/>
    <property type="match status" value="1"/>
</dbReference>
<keyword evidence="1" id="KW-0479">Metal-binding</keyword>
<keyword evidence="9" id="KW-1185">Reference proteome</keyword>
<feature type="region of interest" description="Disordered" evidence="6">
    <location>
        <begin position="335"/>
        <end position="368"/>
    </location>
</feature>
<evidence type="ECO:0000313" key="9">
    <source>
        <dbReference type="Proteomes" id="UP000076532"/>
    </source>
</evidence>
<dbReference type="SUPFAM" id="SSF57667">
    <property type="entry name" value="beta-beta-alpha zinc fingers"/>
    <property type="match status" value="1"/>
</dbReference>
<feature type="compositionally biased region" description="Polar residues" evidence="6">
    <location>
        <begin position="226"/>
        <end position="235"/>
    </location>
</feature>
<name>A0A165XC12_9AGAM</name>
<accession>A0A165XC12</accession>
<dbReference type="Gene3D" id="3.30.160.60">
    <property type="entry name" value="Classic Zinc Finger"/>
    <property type="match status" value="2"/>
</dbReference>
<dbReference type="SMART" id="SM00355">
    <property type="entry name" value="ZnF_C2H2"/>
    <property type="match status" value="2"/>
</dbReference>
<feature type="compositionally biased region" description="Polar residues" evidence="6">
    <location>
        <begin position="8"/>
        <end position="21"/>
    </location>
</feature>
<dbReference type="PROSITE" id="PS50157">
    <property type="entry name" value="ZINC_FINGER_C2H2_2"/>
    <property type="match status" value="2"/>
</dbReference>
<dbReference type="GO" id="GO:0031519">
    <property type="term" value="C:PcG protein complex"/>
    <property type="evidence" value="ECO:0007669"/>
    <property type="project" value="TreeGrafter"/>
</dbReference>
<sequence>MPRERSAKQNSHTAYETTNPLPSHHQLPASDMSHSEQPQQIMPVIQDPLPKKQFVCGSCDYVFTTSGHLARHATVHTGEKRHKCPFPGCETRCSRQDNLQQHYRVHLSPESRRRSTPATRSAMIKSYTGDSPAPSAGKKRSTKGLLAGPAPNTRKLRSKKSASPSSSNTQTDSPPPSYNGAEDDLPGPDSPPLLVQANLPALMGSAYGGSGATPVTRSGSSRSSSPLEYQLSSVLPNEYPNAAPTYPAPLQYDGPSSQSYPTEAQDSAVYYDQDVPQVPSQQGELAGALHDVGSQQGYSQYEQHMDDAQSPHLYQGPSSRHSLSHIAPAESLTLPSNLLSAPPSPPSDSPHSSGPITPVYTYREDYPRGNGSYEDVSYYGAHNDSGVSASEYAPHLVSHVHDSFNHMGRYHQPSPPMVVPGQDRLSYSEYGSHHQSQSSQQQHHVQQQQQGIPSLSSPYLHHPRPITSASQYNIPHLSIQPVDWSKAHSAALSAGVGSMH</sequence>
<feature type="domain" description="C2H2-type" evidence="7">
    <location>
        <begin position="54"/>
        <end position="81"/>
    </location>
</feature>
<dbReference type="Proteomes" id="UP000076532">
    <property type="component" value="Unassembled WGS sequence"/>
</dbReference>